<evidence type="ECO:0000259" key="7">
    <source>
        <dbReference type="SMART" id="SM00905"/>
    </source>
</evidence>
<keyword evidence="4 6" id="KW-0289">Folate biosynthesis</keyword>
<dbReference type="EMBL" id="LTDM01000053">
    <property type="protein sequence ID" value="OLS01904.1"/>
    <property type="molecule type" value="Genomic_DNA"/>
</dbReference>
<keyword evidence="5 6" id="KW-0456">Lyase</keyword>
<sequence>MDKIIMENMVFYGYHGVLQEEKVLGQKFYIDVQLYLDLKQAGQTDDLNHTVSYASVYETIASIMTKEKFDLLEALANKICGQILLAFEKVETVRLMIKKPSAPVAGNFDYFAVQIKRSRKDYE</sequence>
<dbReference type="NCBIfam" id="TIGR00526">
    <property type="entry name" value="folB_dom"/>
    <property type="match status" value="1"/>
</dbReference>
<evidence type="ECO:0000313" key="9">
    <source>
        <dbReference type="Proteomes" id="UP000186112"/>
    </source>
</evidence>
<comment type="catalytic activity">
    <reaction evidence="1 6">
        <text>7,8-dihydroneopterin = 6-hydroxymethyl-7,8-dihydropterin + glycolaldehyde</text>
        <dbReference type="Rhea" id="RHEA:10540"/>
        <dbReference type="ChEBI" id="CHEBI:17001"/>
        <dbReference type="ChEBI" id="CHEBI:17071"/>
        <dbReference type="ChEBI" id="CHEBI:44841"/>
        <dbReference type="EC" id="4.1.2.25"/>
    </reaction>
</comment>
<dbReference type="CDD" id="cd00534">
    <property type="entry name" value="DHNA_DHNTPE"/>
    <property type="match status" value="1"/>
</dbReference>
<dbReference type="OrthoDB" id="9808041at2"/>
<dbReference type="GO" id="GO:0046654">
    <property type="term" value="P:tetrahydrofolate biosynthetic process"/>
    <property type="evidence" value="ECO:0007669"/>
    <property type="project" value="UniProtKB-UniRule"/>
</dbReference>
<dbReference type="NCBIfam" id="TIGR00525">
    <property type="entry name" value="folB"/>
    <property type="match status" value="1"/>
</dbReference>
<dbReference type="InterPro" id="IPR006157">
    <property type="entry name" value="FolB_dom"/>
</dbReference>
<comment type="function">
    <text evidence="6">Catalyzes the conversion of 7,8-dihydroneopterin to 6-hydroxymethyl-7,8-dihydropterin.</text>
</comment>
<comment type="pathway">
    <text evidence="2 6">Cofactor biosynthesis; tetrahydrofolate biosynthesis; 2-amino-4-hydroxy-6-hydroxymethyl-7,8-dihydropteridine diphosphate from 7,8-dihydroneopterin triphosphate: step 3/4.</text>
</comment>
<organism evidence="8 9">
    <name type="scientific">Tissierella creatinophila DSM 6911</name>
    <dbReference type="NCBI Taxonomy" id="1123403"/>
    <lineage>
        <taxon>Bacteria</taxon>
        <taxon>Bacillati</taxon>
        <taxon>Bacillota</taxon>
        <taxon>Tissierellia</taxon>
        <taxon>Tissierellales</taxon>
        <taxon>Tissierellaceae</taxon>
        <taxon>Tissierella</taxon>
    </lineage>
</organism>
<keyword evidence="9" id="KW-1185">Reference proteome</keyword>
<dbReference type="RefSeq" id="WP_075727715.1">
    <property type="nucleotide sequence ID" value="NZ_LTDM01000053.1"/>
</dbReference>
<name>A0A1U7M3K8_TISCR</name>
<proteinExistence type="inferred from homology"/>
<evidence type="ECO:0000256" key="1">
    <source>
        <dbReference type="ARBA" id="ARBA00001353"/>
    </source>
</evidence>
<reference evidence="8 9" key="1">
    <citation type="submission" date="2016-02" db="EMBL/GenBank/DDBJ databases">
        <title>Genome sequence of Tissierella creatinophila DSM 6911.</title>
        <authorList>
            <person name="Poehlein A."/>
            <person name="Daniel R."/>
        </authorList>
    </citation>
    <scope>NUCLEOTIDE SEQUENCE [LARGE SCALE GENOMIC DNA]</scope>
    <source>
        <strain evidence="8 9">DSM 6911</strain>
    </source>
</reference>
<evidence type="ECO:0000256" key="5">
    <source>
        <dbReference type="ARBA" id="ARBA00023239"/>
    </source>
</evidence>
<dbReference type="Pfam" id="PF02152">
    <property type="entry name" value="FolB"/>
    <property type="match status" value="1"/>
</dbReference>
<dbReference type="PANTHER" id="PTHR42844">
    <property type="entry name" value="DIHYDRONEOPTERIN ALDOLASE 1-RELATED"/>
    <property type="match status" value="1"/>
</dbReference>
<comment type="similarity">
    <text evidence="3 6">Belongs to the DHNA family.</text>
</comment>
<accession>A0A1U7M3K8</accession>
<evidence type="ECO:0000256" key="4">
    <source>
        <dbReference type="ARBA" id="ARBA00022909"/>
    </source>
</evidence>
<dbReference type="GO" id="GO:0004150">
    <property type="term" value="F:dihydroneopterin aldolase activity"/>
    <property type="evidence" value="ECO:0007669"/>
    <property type="project" value="UniProtKB-UniRule"/>
</dbReference>
<evidence type="ECO:0000313" key="8">
    <source>
        <dbReference type="EMBL" id="OLS01904.1"/>
    </source>
</evidence>
<protein>
    <recommendedName>
        <fullName evidence="6">7,8-dihydroneopterin aldolase</fullName>
        <ecNumber evidence="6">4.1.2.25</ecNumber>
    </recommendedName>
</protein>
<dbReference type="Gene3D" id="3.30.1130.10">
    <property type="match status" value="1"/>
</dbReference>
<dbReference type="InterPro" id="IPR043133">
    <property type="entry name" value="GTP-CH-I_C/QueF"/>
</dbReference>
<evidence type="ECO:0000256" key="3">
    <source>
        <dbReference type="ARBA" id="ARBA00005708"/>
    </source>
</evidence>
<dbReference type="AlphaFoldDB" id="A0A1U7M3K8"/>
<gene>
    <name evidence="8" type="primary">folB</name>
    <name evidence="8" type="ORF">TICRE_20460</name>
</gene>
<feature type="domain" description="Dihydroneopterin aldolase/epimerase" evidence="7">
    <location>
        <begin position="4"/>
        <end position="117"/>
    </location>
</feature>
<evidence type="ECO:0000256" key="2">
    <source>
        <dbReference type="ARBA" id="ARBA00005013"/>
    </source>
</evidence>
<dbReference type="UniPathway" id="UPA00077">
    <property type="reaction ID" value="UER00154"/>
</dbReference>
<dbReference type="FunFam" id="3.30.1130.10:FF:000003">
    <property type="entry name" value="7,8-dihydroneopterin aldolase"/>
    <property type="match status" value="1"/>
</dbReference>
<comment type="caution">
    <text evidence="8">The sequence shown here is derived from an EMBL/GenBank/DDBJ whole genome shotgun (WGS) entry which is preliminary data.</text>
</comment>
<dbReference type="Proteomes" id="UP000186112">
    <property type="component" value="Unassembled WGS sequence"/>
</dbReference>
<dbReference type="SUPFAM" id="SSF55620">
    <property type="entry name" value="Tetrahydrobiopterin biosynthesis enzymes-like"/>
    <property type="match status" value="1"/>
</dbReference>
<evidence type="ECO:0000256" key="6">
    <source>
        <dbReference type="RuleBase" id="RU362079"/>
    </source>
</evidence>
<dbReference type="EC" id="4.1.2.25" evidence="6"/>
<dbReference type="GO" id="GO:0005737">
    <property type="term" value="C:cytoplasm"/>
    <property type="evidence" value="ECO:0007669"/>
    <property type="project" value="TreeGrafter"/>
</dbReference>
<dbReference type="InterPro" id="IPR006156">
    <property type="entry name" value="Dihydroneopterin_aldolase"/>
</dbReference>
<dbReference type="GO" id="GO:0046656">
    <property type="term" value="P:folic acid biosynthetic process"/>
    <property type="evidence" value="ECO:0007669"/>
    <property type="project" value="UniProtKB-UniRule"/>
</dbReference>
<dbReference type="PANTHER" id="PTHR42844:SF1">
    <property type="entry name" value="DIHYDRONEOPTERIN ALDOLASE 1-RELATED"/>
    <property type="match status" value="1"/>
</dbReference>
<dbReference type="SMART" id="SM00905">
    <property type="entry name" value="FolB"/>
    <property type="match status" value="1"/>
</dbReference>